<name>A0A2C9XVI4_CABSO</name>
<dbReference type="AlphaFoldDB" id="A0A2C9XVI4"/>
<sequence length="82" mass="9277">MTDKATDALPADRDLFMEARAFALSIVAIRRARGKANPADFVVGTPEWKAVVEDFAADILRLPTDTYRQLHRYRGLDLKDEL</sequence>
<organism evidence="1 2">
    <name type="scientific">Caballeronia sordidicola</name>
    <name type="common">Burkholderia sordidicola</name>
    <dbReference type="NCBI Taxonomy" id="196367"/>
    <lineage>
        <taxon>Bacteria</taxon>
        <taxon>Pseudomonadati</taxon>
        <taxon>Pseudomonadota</taxon>
        <taxon>Betaproteobacteria</taxon>
        <taxon>Burkholderiales</taxon>
        <taxon>Burkholderiaceae</taxon>
        <taxon>Caballeronia</taxon>
    </lineage>
</organism>
<dbReference type="Proteomes" id="UP000194546">
    <property type="component" value="Unassembled WGS sequence"/>
</dbReference>
<evidence type="ECO:0000313" key="1">
    <source>
        <dbReference type="EMBL" id="OTP80267.1"/>
    </source>
</evidence>
<evidence type="ECO:0000313" key="2">
    <source>
        <dbReference type="Proteomes" id="UP000194546"/>
    </source>
</evidence>
<protein>
    <submittedName>
        <fullName evidence="1">Uncharacterized protein</fullName>
    </submittedName>
</protein>
<dbReference type="RefSeq" id="WP_256927516.1">
    <property type="nucleotide sequence ID" value="NZ_NBTY01000007.1"/>
</dbReference>
<comment type="caution">
    <text evidence="1">The sequence shown here is derived from an EMBL/GenBank/DDBJ whole genome shotgun (WGS) entry which is preliminary data.</text>
</comment>
<accession>A0A2C9XVI4</accession>
<reference evidence="1 2" key="1">
    <citation type="submission" date="2017-03" db="EMBL/GenBank/DDBJ databases">
        <title>Genome analysis of strain PAMC 26510.</title>
        <authorList>
            <person name="Oh H.-M."/>
            <person name="Yang J.-A."/>
        </authorList>
    </citation>
    <scope>NUCLEOTIDE SEQUENCE [LARGE SCALE GENOMIC DNA]</scope>
    <source>
        <strain evidence="1 2">PAMC 26510</strain>
    </source>
</reference>
<proteinExistence type="predicted"/>
<dbReference type="EMBL" id="NBTY01000007">
    <property type="protein sequence ID" value="OTP80267.1"/>
    <property type="molecule type" value="Genomic_DNA"/>
</dbReference>
<gene>
    <name evidence="1" type="ORF">PAMC26510_03160</name>
</gene>